<protein>
    <recommendedName>
        <fullName evidence="7">Molybdopterin molybdenumtransferase</fullName>
        <ecNumber evidence="7">2.10.1.1</ecNumber>
    </recommendedName>
</protein>
<keyword evidence="7" id="KW-0479">Metal-binding</keyword>
<evidence type="ECO:0000259" key="8">
    <source>
        <dbReference type="SMART" id="SM00852"/>
    </source>
</evidence>
<keyword evidence="4 7" id="KW-0500">Molybdenum</keyword>
<dbReference type="Gene3D" id="3.40.980.10">
    <property type="entry name" value="MoaB/Mog-like domain"/>
    <property type="match status" value="1"/>
</dbReference>
<dbReference type="Gene3D" id="2.40.340.10">
    <property type="entry name" value="MoeA, C-terminal, domain IV"/>
    <property type="match status" value="1"/>
</dbReference>
<dbReference type="InterPro" id="IPR036688">
    <property type="entry name" value="MoeA_C_domain_IV_sf"/>
</dbReference>
<comment type="function">
    <text evidence="1 7">Catalyzes the insertion of molybdate into adenylated molybdopterin with the concomitant release of AMP.</text>
</comment>
<dbReference type="CDD" id="cd00887">
    <property type="entry name" value="MoeA"/>
    <property type="match status" value="1"/>
</dbReference>
<evidence type="ECO:0000256" key="4">
    <source>
        <dbReference type="ARBA" id="ARBA00022505"/>
    </source>
</evidence>
<proteinExistence type="inferred from homology"/>
<dbReference type="InterPro" id="IPR005111">
    <property type="entry name" value="MoeA_C_domain_IV"/>
</dbReference>
<sequence>MDAILSSLPTLDTIELAVLDAQGLLCGEEVISETELPAFDHSAVDGYAVRTADVQMARPDDAVQLAVVGEAEPGSHETRGLSAGTAIRIYPGAMLPHGADAIVPMAWTDRGVARVDIRKAPTEGSYIRRAGEDVQPGDTAVTVGTPIGPAQVGLLAAVGRTRVLARPRPRVTVLSIGSELVDVGTKPAPGELVDVNSFALSAAARDAGAAVYRAGAVGADKDRLMSSLESQLLRTDLLVLSGGFASSSFDVVSECLSELGRVDYSRVAMQPGMPQGFGVIGEREVPVLCFPNDPVSALVSFEVFARPAIRYLLGKKRLFRPMTRARATERMDSPAGRKQFRRGLLMRHPDGGYVVSPVGGAGAHLLFSMAQSNCLIVIDEDLTEVTEGADVQVIPLVLGA</sequence>
<evidence type="ECO:0000256" key="3">
    <source>
        <dbReference type="ARBA" id="ARBA00010763"/>
    </source>
</evidence>
<dbReference type="KEGG" id="eke:EK0264_13360"/>
<evidence type="ECO:0000256" key="6">
    <source>
        <dbReference type="ARBA" id="ARBA00047317"/>
    </source>
</evidence>
<evidence type="ECO:0000256" key="1">
    <source>
        <dbReference type="ARBA" id="ARBA00002901"/>
    </source>
</evidence>
<feature type="domain" description="MoaB/Mog" evidence="8">
    <location>
        <begin position="172"/>
        <end position="311"/>
    </location>
</feature>
<dbReference type="GO" id="GO:0006777">
    <property type="term" value="P:Mo-molybdopterin cofactor biosynthetic process"/>
    <property type="evidence" value="ECO:0007669"/>
    <property type="project" value="UniProtKB-UniRule"/>
</dbReference>
<dbReference type="PANTHER" id="PTHR10192">
    <property type="entry name" value="MOLYBDOPTERIN BIOSYNTHESIS PROTEIN"/>
    <property type="match status" value="1"/>
</dbReference>
<dbReference type="AlphaFoldDB" id="A0A7L4YT75"/>
<dbReference type="InParanoid" id="A0A7L4YT75"/>
<dbReference type="InterPro" id="IPR036135">
    <property type="entry name" value="MoeA_linker/N_sf"/>
</dbReference>
<organism evidence="9 10">
    <name type="scientific">Epidermidibacterium keratini</name>
    <dbReference type="NCBI Taxonomy" id="1891644"/>
    <lineage>
        <taxon>Bacteria</taxon>
        <taxon>Bacillati</taxon>
        <taxon>Actinomycetota</taxon>
        <taxon>Actinomycetes</taxon>
        <taxon>Sporichthyales</taxon>
        <taxon>Sporichthyaceae</taxon>
        <taxon>Epidermidibacterium</taxon>
    </lineage>
</organism>
<dbReference type="InterPro" id="IPR005110">
    <property type="entry name" value="MoeA_linker/N"/>
</dbReference>
<comment type="pathway">
    <text evidence="2 7">Cofactor biosynthesis; molybdopterin biosynthesis.</text>
</comment>
<evidence type="ECO:0000256" key="5">
    <source>
        <dbReference type="ARBA" id="ARBA00023150"/>
    </source>
</evidence>
<gene>
    <name evidence="9" type="ORF">EK0264_13360</name>
</gene>
<keyword evidence="5 7" id="KW-0501">Molybdenum cofactor biosynthesis</keyword>
<dbReference type="Proteomes" id="UP000463857">
    <property type="component" value="Chromosome"/>
</dbReference>
<dbReference type="GO" id="GO:0046872">
    <property type="term" value="F:metal ion binding"/>
    <property type="evidence" value="ECO:0007669"/>
    <property type="project" value="UniProtKB-UniRule"/>
</dbReference>
<dbReference type="GO" id="GO:0005829">
    <property type="term" value="C:cytosol"/>
    <property type="evidence" value="ECO:0007669"/>
    <property type="project" value="TreeGrafter"/>
</dbReference>
<dbReference type="Pfam" id="PF03454">
    <property type="entry name" value="MoeA_C"/>
    <property type="match status" value="1"/>
</dbReference>
<keyword evidence="10" id="KW-1185">Reference proteome</keyword>
<evidence type="ECO:0000313" key="10">
    <source>
        <dbReference type="Proteomes" id="UP000463857"/>
    </source>
</evidence>
<accession>A0A7L4YT75</accession>
<dbReference type="Gene3D" id="3.90.105.10">
    <property type="entry name" value="Molybdopterin biosynthesis moea protein, domain 2"/>
    <property type="match status" value="1"/>
</dbReference>
<dbReference type="PANTHER" id="PTHR10192:SF5">
    <property type="entry name" value="GEPHYRIN"/>
    <property type="match status" value="1"/>
</dbReference>
<dbReference type="Pfam" id="PF03453">
    <property type="entry name" value="MoeA_N"/>
    <property type="match status" value="1"/>
</dbReference>
<evidence type="ECO:0000313" key="9">
    <source>
        <dbReference type="EMBL" id="QHC02435.1"/>
    </source>
</evidence>
<dbReference type="SUPFAM" id="SSF63882">
    <property type="entry name" value="MoeA N-terminal region -like"/>
    <property type="match status" value="1"/>
</dbReference>
<dbReference type="InterPro" id="IPR036425">
    <property type="entry name" value="MoaB/Mog-like_dom_sf"/>
</dbReference>
<evidence type="ECO:0000256" key="2">
    <source>
        <dbReference type="ARBA" id="ARBA00005046"/>
    </source>
</evidence>
<reference evidence="9 10" key="1">
    <citation type="journal article" date="2018" name="Int. J. Syst. Evol. Microbiol.">
        <title>Epidermidibacterium keratini gen. nov., sp. nov., a member of the family Sporichthyaceae, isolated from keratin epidermis.</title>
        <authorList>
            <person name="Lee D.G."/>
            <person name="Trujillo M.E."/>
            <person name="Kang S."/>
            <person name="Nam J.J."/>
            <person name="Kim Y.J."/>
        </authorList>
    </citation>
    <scope>NUCLEOTIDE SEQUENCE [LARGE SCALE GENOMIC DNA]</scope>
    <source>
        <strain evidence="9 10">EPI-7</strain>
    </source>
</reference>
<dbReference type="Gene3D" id="2.170.190.11">
    <property type="entry name" value="Molybdopterin biosynthesis moea protein, domain 3"/>
    <property type="match status" value="1"/>
</dbReference>
<evidence type="ECO:0000256" key="7">
    <source>
        <dbReference type="RuleBase" id="RU365090"/>
    </source>
</evidence>
<keyword evidence="7" id="KW-0460">Magnesium</keyword>
<comment type="catalytic activity">
    <reaction evidence="6">
        <text>adenylyl-molybdopterin + molybdate = Mo-molybdopterin + AMP + H(+)</text>
        <dbReference type="Rhea" id="RHEA:35047"/>
        <dbReference type="ChEBI" id="CHEBI:15378"/>
        <dbReference type="ChEBI" id="CHEBI:36264"/>
        <dbReference type="ChEBI" id="CHEBI:62727"/>
        <dbReference type="ChEBI" id="CHEBI:71302"/>
        <dbReference type="ChEBI" id="CHEBI:456215"/>
        <dbReference type="EC" id="2.10.1.1"/>
    </reaction>
</comment>
<keyword evidence="7 9" id="KW-0808">Transferase</keyword>
<dbReference type="UniPathway" id="UPA00344"/>
<dbReference type="GO" id="GO:0061599">
    <property type="term" value="F:molybdopterin molybdotransferase activity"/>
    <property type="evidence" value="ECO:0007669"/>
    <property type="project" value="UniProtKB-UniRule"/>
</dbReference>
<dbReference type="EC" id="2.10.1.1" evidence="7"/>
<dbReference type="SUPFAM" id="SSF53218">
    <property type="entry name" value="Molybdenum cofactor biosynthesis proteins"/>
    <property type="match status" value="1"/>
</dbReference>
<dbReference type="InterPro" id="IPR001453">
    <property type="entry name" value="MoaB/Mog_dom"/>
</dbReference>
<comment type="cofactor">
    <cofactor evidence="7">
        <name>Mg(2+)</name>
        <dbReference type="ChEBI" id="CHEBI:18420"/>
    </cofactor>
</comment>
<dbReference type="Pfam" id="PF00994">
    <property type="entry name" value="MoCF_biosynth"/>
    <property type="match status" value="1"/>
</dbReference>
<dbReference type="SUPFAM" id="SSF63867">
    <property type="entry name" value="MoeA C-terminal domain-like"/>
    <property type="match status" value="1"/>
</dbReference>
<comment type="similarity">
    <text evidence="3 7">Belongs to the MoeA family.</text>
</comment>
<name>A0A7L4YT75_9ACTN</name>
<dbReference type="SMART" id="SM00852">
    <property type="entry name" value="MoCF_biosynth"/>
    <property type="match status" value="1"/>
</dbReference>
<dbReference type="EMBL" id="CP047156">
    <property type="protein sequence ID" value="QHC02435.1"/>
    <property type="molecule type" value="Genomic_DNA"/>
</dbReference>
<dbReference type="OrthoDB" id="9804758at2"/>
<dbReference type="NCBIfam" id="NF045515">
    <property type="entry name" value="Glp_gephyrin"/>
    <property type="match status" value="1"/>
</dbReference>
<dbReference type="FunCoup" id="A0A7L4YT75">
    <property type="interactions" value="320"/>
</dbReference>
<dbReference type="InterPro" id="IPR038987">
    <property type="entry name" value="MoeA-like"/>
</dbReference>